<evidence type="ECO:0000256" key="1">
    <source>
        <dbReference type="SAM" id="MobiDB-lite"/>
    </source>
</evidence>
<evidence type="ECO:0000313" key="4">
    <source>
        <dbReference type="WBParaSite" id="SSLN_0000534001-mRNA-1"/>
    </source>
</evidence>
<evidence type="ECO:0000313" key="2">
    <source>
        <dbReference type="EMBL" id="VDL91562.1"/>
    </source>
</evidence>
<dbReference type="Proteomes" id="UP000275846">
    <property type="component" value="Unassembled WGS sequence"/>
</dbReference>
<keyword evidence="3" id="KW-1185">Reference proteome</keyword>
<gene>
    <name evidence="2" type="ORF">SSLN_LOCUS5177</name>
</gene>
<dbReference type="AlphaFoldDB" id="A0A183SLS9"/>
<name>A0A183SLS9_SCHSO</name>
<organism evidence="4">
    <name type="scientific">Schistocephalus solidus</name>
    <name type="common">Tapeworm</name>
    <dbReference type="NCBI Taxonomy" id="70667"/>
    <lineage>
        <taxon>Eukaryota</taxon>
        <taxon>Metazoa</taxon>
        <taxon>Spiralia</taxon>
        <taxon>Lophotrochozoa</taxon>
        <taxon>Platyhelminthes</taxon>
        <taxon>Cestoda</taxon>
        <taxon>Eucestoda</taxon>
        <taxon>Diphyllobothriidea</taxon>
        <taxon>Diphyllobothriidae</taxon>
        <taxon>Schistocephalus</taxon>
    </lineage>
</organism>
<feature type="region of interest" description="Disordered" evidence="1">
    <location>
        <begin position="1"/>
        <end position="27"/>
    </location>
</feature>
<evidence type="ECO:0000313" key="3">
    <source>
        <dbReference type="Proteomes" id="UP000275846"/>
    </source>
</evidence>
<protein>
    <submittedName>
        <fullName evidence="4">Transposase</fullName>
    </submittedName>
</protein>
<accession>A0A183SLS9</accession>
<reference evidence="4" key="1">
    <citation type="submission" date="2016-06" db="UniProtKB">
        <authorList>
            <consortium name="WormBaseParasite"/>
        </authorList>
    </citation>
    <scope>IDENTIFICATION</scope>
</reference>
<dbReference type="WBParaSite" id="SSLN_0000534001-mRNA-1">
    <property type="protein sequence ID" value="SSLN_0000534001-mRNA-1"/>
    <property type="gene ID" value="SSLN_0000534001"/>
</dbReference>
<reference evidence="2 3" key="2">
    <citation type="submission" date="2018-11" db="EMBL/GenBank/DDBJ databases">
        <authorList>
            <consortium name="Pathogen Informatics"/>
        </authorList>
    </citation>
    <scope>NUCLEOTIDE SEQUENCE [LARGE SCALE GENOMIC DNA]</scope>
    <source>
        <strain evidence="2 3">NST_G2</strain>
    </source>
</reference>
<dbReference type="EMBL" id="UYSU01033145">
    <property type="protein sequence ID" value="VDL91562.1"/>
    <property type="molecule type" value="Genomic_DNA"/>
</dbReference>
<proteinExistence type="predicted"/>
<sequence length="83" mass="9250">MFHVSETTENTNTRTKNAKAKPLQTKPHLENGEVMIRPAVGIADHLGYQHVLSISPPDENIVQQMPMSRPGVIQVAFCRTGRQ</sequence>